<dbReference type="SUPFAM" id="SSF53448">
    <property type="entry name" value="Nucleotide-diphospho-sugar transferases"/>
    <property type="match status" value="1"/>
</dbReference>
<dbReference type="InterPro" id="IPR029044">
    <property type="entry name" value="Nucleotide-diphossugar_trans"/>
</dbReference>
<dbReference type="InterPro" id="IPR001173">
    <property type="entry name" value="Glyco_trans_2-like"/>
</dbReference>
<evidence type="ECO:0000259" key="1">
    <source>
        <dbReference type="Pfam" id="PF00535"/>
    </source>
</evidence>
<dbReference type="RefSeq" id="WP_134059419.1">
    <property type="nucleotide sequence ID" value="NZ_SOEF01000019.1"/>
</dbReference>
<dbReference type="PANTHER" id="PTHR22916">
    <property type="entry name" value="GLYCOSYLTRANSFERASE"/>
    <property type="match status" value="1"/>
</dbReference>
<dbReference type="AlphaFoldDB" id="A0A4R8GFG8"/>
<sequence length="314" mass="37083">MSNEQENPLVSVVIPTYKRPDMLGRAIDSVLNQTYDNIEIVVVDDNDEDSEYRKETEEFMDKYADNDNLVYLKHTENKGGSAARNTGIKTSEGEYIAFLDDDDIWVNTKLKKQIEVFKNNNNLGLVYCRMYSFKNNTGEVYHKKKIKLVNGSIYTDMLEMNYIGTPTALVKKICFQKVGLFDIELLSRQDHDMFLRISKNYDIDYVDEFLVKFSSHDNKISRNINSKEKGWKIFLSKWENELNEFPKEKKKLYDNYYFEMAKLYYKNNSYNKAKIFSKKMIKNNIVNYKGLVIFILSIFEIDINLHNLKEKFNI</sequence>
<proteinExistence type="predicted"/>
<evidence type="ECO:0000313" key="3">
    <source>
        <dbReference type="Proteomes" id="UP000295472"/>
    </source>
</evidence>
<evidence type="ECO:0000313" key="2">
    <source>
        <dbReference type="EMBL" id="TDX42928.1"/>
    </source>
</evidence>
<organism evidence="2 3">
    <name type="scientific">Halanaerobium congolense</name>
    <dbReference type="NCBI Taxonomy" id="54121"/>
    <lineage>
        <taxon>Bacteria</taxon>
        <taxon>Bacillati</taxon>
        <taxon>Bacillota</taxon>
        <taxon>Clostridia</taxon>
        <taxon>Halanaerobiales</taxon>
        <taxon>Halanaerobiaceae</taxon>
        <taxon>Halanaerobium</taxon>
    </lineage>
</organism>
<dbReference type="Gene3D" id="3.90.550.10">
    <property type="entry name" value="Spore Coat Polysaccharide Biosynthesis Protein SpsA, Chain A"/>
    <property type="match status" value="1"/>
</dbReference>
<gene>
    <name evidence="2" type="ORF">C7954_11939</name>
</gene>
<comment type="caution">
    <text evidence="2">The sequence shown here is derived from an EMBL/GenBank/DDBJ whole genome shotgun (WGS) entry which is preliminary data.</text>
</comment>
<reference evidence="2 3" key="1">
    <citation type="submission" date="2019-03" db="EMBL/GenBank/DDBJ databases">
        <title>Subsurface microbial communities from deep shales in Ohio and West Virginia, USA.</title>
        <authorList>
            <person name="Wrighton K."/>
        </authorList>
    </citation>
    <scope>NUCLEOTIDE SEQUENCE [LARGE SCALE GENOMIC DNA]</scope>
    <source>
        <strain evidence="2 3">DSMZ 11287</strain>
    </source>
</reference>
<dbReference type="PANTHER" id="PTHR22916:SF3">
    <property type="entry name" value="UDP-GLCNAC:BETAGAL BETA-1,3-N-ACETYLGLUCOSAMINYLTRANSFERASE-LIKE PROTEIN 1"/>
    <property type="match status" value="1"/>
</dbReference>
<dbReference type="Pfam" id="PF00535">
    <property type="entry name" value="Glycos_transf_2"/>
    <property type="match status" value="1"/>
</dbReference>
<accession>A0A4R8GFG8</accession>
<dbReference type="GO" id="GO:0016758">
    <property type="term" value="F:hexosyltransferase activity"/>
    <property type="evidence" value="ECO:0007669"/>
    <property type="project" value="UniProtKB-ARBA"/>
</dbReference>
<protein>
    <submittedName>
        <fullName evidence="2">Glycosyl transferase family 2</fullName>
    </submittedName>
</protein>
<dbReference type="Proteomes" id="UP000295472">
    <property type="component" value="Unassembled WGS sequence"/>
</dbReference>
<dbReference type="GeneID" id="57013019"/>
<keyword evidence="2" id="KW-0808">Transferase</keyword>
<feature type="domain" description="Glycosyltransferase 2-like" evidence="1">
    <location>
        <begin position="11"/>
        <end position="145"/>
    </location>
</feature>
<dbReference type="CDD" id="cd00761">
    <property type="entry name" value="Glyco_tranf_GTA_type"/>
    <property type="match status" value="1"/>
</dbReference>
<dbReference type="EMBL" id="SOEF01000019">
    <property type="protein sequence ID" value="TDX42928.1"/>
    <property type="molecule type" value="Genomic_DNA"/>
</dbReference>
<name>A0A4R8GFG8_9FIRM</name>